<keyword evidence="1" id="KW-0802">TPR repeat</keyword>
<name>A0A510J8X0_9FUSO</name>
<dbReference type="AlphaFoldDB" id="A0A510J8X0"/>
<evidence type="ECO:0000313" key="3">
    <source>
        <dbReference type="EMBL" id="BBM35526.1"/>
    </source>
</evidence>
<dbReference type="STRING" id="714315.GCA_000516535_00454"/>
<dbReference type="RefSeq" id="WP_026737069.1">
    <property type="nucleotide sequence ID" value="NZ_AP019822.1"/>
</dbReference>
<reference evidence="3 4" key="1">
    <citation type="submission" date="2019-07" db="EMBL/GenBank/DDBJ databases">
        <title>Complete Genome Sequence of Leptotrichia goodfellowii Strain JCM 16774.</title>
        <authorList>
            <person name="Watanabe S."/>
            <person name="Cui L."/>
        </authorList>
    </citation>
    <scope>NUCLEOTIDE SEQUENCE [LARGE SCALE GENOMIC DNA]</scope>
    <source>
        <strain evidence="3 4">JCM16774</strain>
    </source>
</reference>
<evidence type="ECO:0000256" key="1">
    <source>
        <dbReference type="PROSITE-ProRule" id="PRU00339"/>
    </source>
</evidence>
<proteinExistence type="predicted"/>
<dbReference type="Gene3D" id="1.25.40.10">
    <property type="entry name" value="Tetratricopeptide repeat domain"/>
    <property type="match status" value="2"/>
</dbReference>
<accession>A0A510J8X0</accession>
<dbReference type="PROSITE" id="PS50005">
    <property type="entry name" value="TPR"/>
    <property type="match status" value="1"/>
</dbReference>
<protein>
    <submittedName>
        <fullName evidence="3">Tetratricopeptide repeat protein</fullName>
    </submittedName>
</protein>
<dbReference type="InterPro" id="IPR019734">
    <property type="entry name" value="TPR_rpt"/>
</dbReference>
<gene>
    <name evidence="3" type="ORF">JCM16774_0451</name>
</gene>
<dbReference type="OrthoDB" id="89470at2"/>
<evidence type="ECO:0000313" key="4">
    <source>
        <dbReference type="Proteomes" id="UP000321606"/>
    </source>
</evidence>
<keyword evidence="2" id="KW-0175">Coiled coil</keyword>
<evidence type="ECO:0000256" key="2">
    <source>
        <dbReference type="SAM" id="Coils"/>
    </source>
</evidence>
<sequence>MKKKKFGNLLTVVFLIFGIQILSQARTATIGQIEQYKLKLKKYNIKKESSDILVKALQTENPSEVEKLLLKAVEADKRNYIAYELLGAYYQNEKYGNDIKKALEYYEKALEVNPDEEKIYLQLGENYIRANDYDKAANIYGQMKSRFSENSVKAEEMAVASAEYARSSKMAEKTREEQALYSKKSDSFAGFVAPSAAFESGANSYTKESKKRYDFEEDKKKAKEEILASLSYFENKQYEKGFQSFYENYSRYADVLDDGLIEETIKIIKKYNEEIKNTNKKLYRKNLKKFKELEI</sequence>
<dbReference type="KEGG" id="lgo:JCM16774_0451"/>
<dbReference type="Pfam" id="PF14559">
    <property type="entry name" value="TPR_19"/>
    <property type="match status" value="1"/>
</dbReference>
<dbReference type="EMBL" id="AP019822">
    <property type="protein sequence ID" value="BBM35526.1"/>
    <property type="molecule type" value="Genomic_DNA"/>
</dbReference>
<feature type="repeat" description="TPR" evidence="1">
    <location>
        <begin position="83"/>
        <end position="116"/>
    </location>
</feature>
<organism evidence="3 4">
    <name type="scientific">Pseudoleptotrichia goodfellowii</name>
    <dbReference type="NCBI Taxonomy" id="157692"/>
    <lineage>
        <taxon>Bacteria</taxon>
        <taxon>Fusobacteriati</taxon>
        <taxon>Fusobacteriota</taxon>
        <taxon>Fusobacteriia</taxon>
        <taxon>Fusobacteriales</taxon>
        <taxon>Leptotrichiaceae</taxon>
        <taxon>Pseudoleptotrichia</taxon>
    </lineage>
</organism>
<feature type="coiled-coil region" evidence="2">
    <location>
        <begin position="261"/>
        <end position="288"/>
    </location>
</feature>
<dbReference type="Proteomes" id="UP000321606">
    <property type="component" value="Chromosome"/>
</dbReference>
<dbReference type="InterPro" id="IPR011990">
    <property type="entry name" value="TPR-like_helical_dom_sf"/>
</dbReference>
<dbReference type="SUPFAM" id="SSF48452">
    <property type="entry name" value="TPR-like"/>
    <property type="match status" value="1"/>
</dbReference>